<feature type="transmembrane region" description="Helical" evidence="2">
    <location>
        <begin position="15"/>
        <end position="42"/>
    </location>
</feature>
<feature type="domain" description="Magnesium transporter MgtE intracellular" evidence="3">
    <location>
        <begin position="140"/>
        <end position="190"/>
    </location>
</feature>
<keyword evidence="2" id="KW-0472">Membrane</keyword>
<comment type="caution">
    <text evidence="4">The sequence shown here is derived from an EMBL/GenBank/DDBJ whole genome shotgun (WGS) entry which is preliminary data.</text>
</comment>
<name>A0ABU6KBI1_9BACI</name>
<evidence type="ECO:0000256" key="1">
    <source>
        <dbReference type="SAM" id="Coils"/>
    </source>
</evidence>
<dbReference type="Pfam" id="PF03448">
    <property type="entry name" value="MgtE_N"/>
    <property type="match status" value="1"/>
</dbReference>
<dbReference type="InterPro" id="IPR038076">
    <property type="entry name" value="MgtE_N_sf"/>
</dbReference>
<proteinExistence type="predicted"/>
<sequence length="196" mass="21833">MVNKIKNEKKKTNPFLWFLFAIVIPGVIAITLAVIIFTLAGVDIGDWVKKKGSDIPVISSIISAPEEESVQRDDERVQNTIDNKDEEIQELNQEVSDMKATIEALELEIVKLERNATEIDDNQDENLQGSDKVKSISSSFKDMDNEQAALIIQNLDNDTALAILSELSNKVRGEILEAMNTEAAAELTRLFINSDN</sequence>
<feature type="coiled-coil region" evidence="1">
    <location>
        <begin position="74"/>
        <end position="122"/>
    </location>
</feature>
<evidence type="ECO:0000259" key="3">
    <source>
        <dbReference type="Pfam" id="PF03448"/>
    </source>
</evidence>
<dbReference type="InterPro" id="IPR006668">
    <property type="entry name" value="Mg_transptr_MgtE_intracell_dom"/>
</dbReference>
<gene>
    <name evidence="4" type="ORF">QGM71_04175</name>
</gene>
<dbReference type="Gene3D" id="1.25.60.10">
    <property type="entry name" value="MgtE N-terminal domain-like"/>
    <property type="match status" value="1"/>
</dbReference>
<dbReference type="EMBL" id="JARZFX010000001">
    <property type="protein sequence ID" value="MEC5422691.1"/>
    <property type="molecule type" value="Genomic_DNA"/>
</dbReference>
<dbReference type="Proteomes" id="UP001335737">
    <property type="component" value="Unassembled WGS sequence"/>
</dbReference>
<keyword evidence="2" id="KW-1133">Transmembrane helix</keyword>
<evidence type="ECO:0000256" key="2">
    <source>
        <dbReference type="SAM" id="Phobius"/>
    </source>
</evidence>
<reference evidence="4 5" key="1">
    <citation type="journal article" date="2024" name="Int. J. Syst. Evol. Microbiol.">
        <title>Virgibacillus tibetensis sp. nov., isolated from salt lake on the Tibetan Plateau of China.</title>
        <authorList>
            <person name="Phurbu D."/>
            <person name="Liu Z.-X."/>
            <person name="Wang R."/>
            <person name="Zheng Y.-Y."/>
            <person name="Liu H.-C."/>
            <person name="Zhou Y.-G."/>
            <person name="Yu Y.-J."/>
            <person name="Li A.-H."/>
        </authorList>
    </citation>
    <scope>NUCLEOTIDE SEQUENCE [LARGE SCALE GENOMIC DNA]</scope>
    <source>
        <strain evidence="4 5">C22-A2</strain>
    </source>
</reference>
<keyword evidence="5" id="KW-1185">Reference proteome</keyword>
<evidence type="ECO:0000313" key="5">
    <source>
        <dbReference type="Proteomes" id="UP001335737"/>
    </source>
</evidence>
<dbReference type="SUPFAM" id="SSF158791">
    <property type="entry name" value="MgtE N-terminal domain-like"/>
    <property type="match status" value="1"/>
</dbReference>
<keyword evidence="2" id="KW-0812">Transmembrane</keyword>
<evidence type="ECO:0000313" key="4">
    <source>
        <dbReference type="EMBL" id="MEC5422691.1"/>
    </source>
</evidence>
<accession>A0ABU6KBI1</accession>
<keyword evidence="1" id="KW-0175">Coiled coil</keyword>
<protein>
    <recommendedName>
        <fullName evidence="3">Magnesium transporter MgtE intracellular domain-containing protein</fullName>
    </recommendedName>
</protein>
<dbReference type="RefSeq" id="WP_327606245.1">
    <property type="nucleotide sequence ID" value="NZ_JARZFX010000001.1"/>
</dbReference>
<organism evidence="4 5">
    <name type="scientific">Virgibacillus tibetensis</name>
    <dbReference type="NCBI Taxonomy" id="3042313"/>
    <lineage>
        <taxon>Bacteria</taxon>
        <taxon>Bacillati</taxon>
        <taxon>Bacillota</taxon>
        <taxon>Bacilli</taxon>
        <taxon>Bacillales</taxon>
        <taxon>Bacillaceae</taxon>
        <taxon>Virgibacillus</taxon>
    </lineage>
</organism>